<dbReference type="AlphaFoldDB" id="A0A420HJD7"/>
<dbReference type="EMBL" id="MCFK01007345">
    <property type="protein sequence ID" value="RKF57546.1"/>
    <property type="molecule type" value="Genomic_DNA"/>
</dbReference>
<sequence length="177" mass="20582">SRLTSKHLPKSLQNISESGKGKSSSGCSPPNIFSLDKRLNDSLADIDTKFENLSKIIELGKSNTNDKTERIEKWLNRMEQFLSSLDNQLNSQTHPKNKHFEPKDIKQPQKVEESKFMITDLCSRYLPRVWTIAEPVPYNLRNDQKIEKIVQIVQRVSRWDDENSNFQKNSADYPLYL</sequence>
<protein>
    <submittedName>
        <fullName evidence="2">Uncharacterized protein</fullName>
    </submittedName>
</protein>
<comment type="caution">
    <text evidence="2">The sequence shown here is derived from an EMBL/GenBank/DDBJ whole genome shotgun (WGS) entry which is preliminary data.</text>
</comment>
<evidence type="ECO:0000313" key="2">
    <source>
        <dbReference type="EMBL" id="RKF57546.1"/>
    </source>
</evidence>
<feature type="compositionally biased region" description="Low complexity" evidence="1">
    <location>
        <begin position="16"/>
        <end position="28"/>
    </location>
</feature>
<feature type="non-terminal residue" evidence="2">
    <location>
        <position position="1"/>
    </location>
</feature>
<organism evidence="2 3">
    <name type="scientific">Erysiphe neolycopersici</name>
    <dbReference type="NCBI Taxonomy" id="212602"/>
    <lineage>
        <taxon>Eukaryota</taxon>
        <taxon>Fungi</taxon>
        <taxon>Dikarya</taxon>
        <taxon>Ascomycota</taxon>
        <taxon>Pezizomycotina</taxon>
        <taxon>Leotiomycetes</taxon>
        <taxon>Erysiphales</taxon>
        <taxon>Erysiphaceae</taxon>
        <taxon>Erysiphe</taxon>
    </lineage>
</organism>
<keyword evidence="3" id="KW-1185">Reference proteome</keyword>
<evidence type="ECO:0000313" key="3">
    <source>
        <dbReference type="Proteomes" id="UP000286134"/>
    </source>
</evidence>
<evidence type="ECO:0000256" key="1">
    <source>
        <dbReference type="SAM" id="MobiDB-lite"/>
    </source>
</evidence>
<reference evidence="2 3" key="1">
    <citation type="journal article" date="2018" name="BMC Genomics">
        <title>Comparative genome analyses reveal sequence features reflecting distinct modes of host-adaptation between dicot and monocot powdery mildew.</title>
        <authorList>
            <person name="Wu Y."/>
            <person name="Ma X."/>
            <person name="Pan Z."/>
            <person name="Kale S.D."/>
            <person name="Song Y."/>
            <person name="King H."/>
            <person name="Zhang Q."/>
            <person name="Presley C."/>
            <person name="Deng X."/>
            <person name="Wei C.I."/>
            <person name="Xiao S."/>
        </authorList>
    </citation>
    <scope>NUCLEOTIDE SEQUENCE [LARGE SCALE GENOMIC DNA]</scope>
    <source>
        <strain evidence="2">UMSG2</strain>
    </source>
</reference>
<dbReference type="Proteomes" id="UP000286134">
    <property type="component" value="Unassembled WGS sequence"/>
</dbReference>
<feature type="region of interest" description="Disordered" evidence="1">
    <location>
        <begin position="1"/>
        <end position="31"/>
    </location>
</feature>
<name>A0A420HJD7_9PEZI</name>
<dbReference type="OrthoDB" id="10597069at2759"/>
<gene>
    <name evidence="2" type="ORF">OnM2_073032</name>
</gene>
<accession>A0A420HJD7</accession>
<proteinExistence type="predicted"/>